<sequence length="59" mass="6659">MWYCSKCGYGPHEDALHDACISCGWYKGYPVPPAAIKHLIVRIERIFTSSTTTGHSHQH</sequence>
<reference evidence="1 2" key="1">
    <citation type="journal article" date="2018" name="Nat. Ecol. Evol.">
        <title>Pezizomycetes genomes reveal the molecular basis of ectomycorrhizal truffle lifestyle.</title>
        <authorList>
            <person name="Murat C."/>
            <person name="Payen T."/>
            <person name="Noel B."/>
            <person name="Kuo A."/>
            <person name="Morin E."/>
            <person name="Chen J."/>
            <person name="Kohler A."/>
            <person name="Krizsan K."/>
            <person name="Balestrini R."/>
            <person name="Da Silva C."/>
            <person name="Montanini B."/>
            <person name="Hainaut M."/>
            <person name="Levati E."/>
            <person name="Barry K.W."/>
            <person name="Belfiori B."/>
            <person name="Cichocki N."/>
            <person name="Clum A."/>
            <person name="Dockter R.B."/>
            <person name="Fauchery L."/>
            <person name="Guy J."/>
            <person name="Iotti M."/>
            <person name="Le Tacon F."/>
            <person name="Lindquist E.A."/>
            <person name="Lipzen A."/>
            <person name="Malagnac F."/>
            <person name="Mello A."/>
            <person name="Molinier V."/>
            <person name="Miyauchi S."/>
            <person name="Poulain J."/>
            <person name="Riccioni C."/>
            <person name="Rubini A."/>
            <person name="Sitrit Y."/>
            <person name="Splivallo R."/>
            <person name="Traeger S."/>
            <person name="Wang M."/>
            <person name="Zifcakova L."/>
            <person name="Wipf D."/>
            <person name="Zambonelli A."/>
            <person name="Paolocci F."/>
            <person name="Nowrousian M."/>
            <person name="Ottonello S."/>
            <person name="Baldrian P."/>
            <person name="Spatafora J.W."/>
            <person name="Henrissat B."/>
            <person name="Nagy L.G."/>
            <person name="Aury J.M."/>
            <person name="Wincker P."/>
            <person name="Grigoriev I.V."/>
            <person name="Bonfante P."/>
            <person name="Martin F.M."/>
        </authorList>
    </citation>
    <scope>NUCLEOTIDE SEQUENCE [LARGE SCALE GENOMIC DNA]</scope>
    <source>
        <strain evidence="1 2">RN42</strain>
    </source>
</reference>
<evidence type="ECO:0000313" key="1">
    <source>
        <dbReference type="EMBL" id="RPA87606.1"/>
    </source>
</evidence>
<protein>
    <submittedName>
        <fullName evidence="1">Uncharacterized protein</fullName>
    </submittedName>
</protein>
<evidence type="ECO:0000313" key="2">
    <source>
        <dbReference type="Proteomes" id="UP000275078"/>
    </source>
</evidence>
<name>A0A3N4IPC0_ASCIM</name>
<dbReference type="AlphaFoldDB" id="A0A3N4IPC0"/>
<dbReference type="OrthoDB" id="4177029at2759"/>
<accession>A0A3N4IPC0</accession>
<dbReference type="Proteomes" id="UP000275078">
    <property type="component" value="Unassembled WGS sequence"/>
</dbReference>
<dbReference type="EMBL" id="ML119646">
    <property type="protein sequence ID" value="RPA87606.1"/>
    <property type="molecule type" value="Genomic_DNA"/>
</dbReference>
<keyword evidence="2" id="KW-1185">Reference proteome</keyword>
<proteinExistence type="predicted"/>
<gene>
    <name evidence="1" type="ORF">BJ508DRAFT_320609</name>
</gene>
<organism evidence="1 2">
    <name type="scientific">Ascobolus immersus RN42</name>
    <dbReference type="NCBI Taxonomy" id="1160509"/>
    <lineage>
        <taxon>Eukaryota</taxon>
        <taxon>Fungi</taxon>
        <taxon>Dikarya</taxon>
        <taxon>Ascomycota</taxon>
        <taxon>Pezizomycotina</taxon>
        <taxon>Pezizomycetes</taxon>
        <taxon>Pezizales</taxon>
        <taxon>Ascobolaceae</taxon>
        <taxon>Ascobolus</taxon>
    </lineage>
</organism>